<dbReference type="InterPro" id="IPR041698">
    <property type="entry name" value="Methyltransf_25"/>
</dbReference>
<keyword evidence="3" id="KW-0808">Transferase</keyword>
<sequence length="292" mass="32762">MSSPLRCPVCRRPLQPHDKGARCESGHSFDRARQGYLNLLPVQKKRSANPGDNPEMVQARNRFLDTGCYQEPANALKQAARELAHPSEKAVFIDAGCGEGYYTEQLAKAFPLADMTGFDISKSAVQACCRRIKSIQWLVASVADIPLADNSADIIVSVFSRIDWAEFGRVLSPGGHALILGPGPDHLLELRQQIYDEVRPYQEDKLLTQLPDEFELVRREPVSDTIQLEGSQTIQDLLAMTPHYWHIKPAQREQLQQLEQLTCRIDMRLYVVKYQPCDSASSSNPSNNTVSQ</sequence>
<dbReference type="InterPro" id="IPR050508">
    <property type="entry name" value="Methyltransf_Superfamily"/>
</dbReference>
<evidence type="ECO:0000313" key="4">
    <source>
        <dbReference type="Proteomes" id="UP001203338"/>
    </source>
</evidence>
<dbReference type="Proteomes" id="UP001203338">
    <property type="component" value="Unassembled WGS sequence"/>
</dbReference>
<evidence type="ECO:0000259" key="2">
    <source>
        <dbReference type="Pfam" id="PF21302"/>
    </source>
</evidence>
<feature type="domain" description="Methyltransferase" evidence="1">
    <location>
        <begin position="93"/>
        <end position="175"/>
    </location>
</feature>
<dbReference type="InterPro" id="IPR029063">
    <property type="entry name" value="SAM-dependent_MTases_sf"/>
</dbReference>
<evidence type="ECO:0000259" key="1">
    <source>
        <dbReference type="Pfam" id="PF13649"/>
    </source>
</evidence>
<evidence type="ECO:0000313" key="3">
    <source>
        <dbReference type="EMBL" id="MCL6270954.1"/>
    </source>
</evidence>
<dbReference type="Gene3D" id="3.40.50.150">
    <property type="entry name" value="Vaccinia Virus protein VP39"/>
    <property type="match status" value="1"/>
</dbReference>
<keyword evidence="3" id="KW-0489">Methyltransferase</keyword>
<feature type="domain" description="23S rRNA (guanine(745)-N(1))-methyltransferase N-terminal" evidence="2">
    <location>
        <begin position="6"/>
        <end position="47"/>
    </location>
</feature>
<dbReference type="RefSeq" id="WP_249700262.1">
    <property type="nucleotide sequence ID" value="NZ_JAMFLX010000018.1"/>
</dbReference>
<dbReference type="PIRSF" id="PIRSF018249">
    <property type="entry name" value="MyrA_prd"/>
    <property type="match status" value="1"/>
</dbReference>
<dbReference type="PANTHER" id="PTHR42912:SF45">
    <property type="entry name" value="23S RRNA (GUANINE(745)-N(1))-METHYLTRANSFERASE"/>
    <property type="match status" value="1"/>
</dbReference>
<keyword evidence="4" id="KW-1185">Reference proteome</keyword>
<dbReference type="InterPro" id="IPR016718">
    <property type="entry name" value="rRNA_m1G-MeTrfase_A_prd"/>
</dbReference>
<reference evidence="3 4" key="1">
    <citation type="submission" date="2022-05" db="EMBL/GenBank/DDBJ databases">
        <authorList>
            <person name="Park J.-S."/>
        </authorList>
    </citation>
    <scope>NUCLEOTIDE SEQUENCE [LARGE SCALE GENOMIC DNA]</scope>
    <source>
        <strain evidence="3 4">2012CJ34-2</strain>
    </source>
</reference>
<dbReference type="Pfam" id="PF13649">
    <property type="entry name" value="Methyltransf_25"/>
    <property type="match status" value="1"/>
</dbReference>
<dbReference type="GO" id="GO:0032259">
    <property type="term" value="P:methylation"/>
    <property type="evidence" value="ECO:0007669"/>
    <property type="project" value="UniProtKB-KW"/>
</dbReference>
<comment type="caution">
    <text evidence="3">The sequence shown here is derived from an EMBL/GenBank/DDBJ whole genome shotgun (WGS) entry which is preliminary data.</text>
</comment>
<protein>
    <submittedName>
        <fullName evidence="3">Methyltransferase domain-containing protein</fullName>
    </submittedName>
</protein>
<gene>
    <name evidence="3" type="ORF">M3P05_13570</name>
</gene>
<dbReference type="Pfam" id="PF21302">
    <property type="entry name" value="Zn_ribbon_RlmA"/>
    <property type="match status" value="1"/>
</dbReference>
<name>A0ABT0PHV4_9GAMM</name>
<dbReference type="GO" id="GO:0008168">
    <property type="term" value="F:methyltransferase activity"/>
    <property type="evidence" value="ECO:0007669"/>
    <property type="project" value="UniProtKB-KW"/>
</dbReference>
<dbReference type="EMBL" id="JAMFLX010000018">
    <property type="protein sequence ID" value="MCL6270954.1"/>
    <property type="molecule type" value="Genomic_DNA"/>
</dbReference>
<dbReference type="InterPro" id="IPR048647">
    <property type="entry name" value="RlmA_N"/>
</dbReference>
<proteinExistence type="predicted"/>
<dbReference type="CDD" id="cd02440">
    <property type="entry name" value="AdoMet_MTases"/>
    <property type="match status" value="1"/>
</dbReference>
<dbReference type="SUPFAM" id="SSF53335">
    <property type="entry name" value="S-adenosyl-L-methionine-dependent methyltransferases"/>
    <property type="match status" value="1"/>
</dbReference>
<accession>A0ABT0PHV4</accession>
<organism evidence="3 4">
    <name type="scientific">Parendozoicomonas callyspongiae</name>
    <dbReference type="NCBI Taxonomy" id="2942213"/>
    <lineage>
        <taxon>Bacteria</taxon>
        <taxon>Pseudomonadati</taxon>
        <taxon>Pseudomonadota</taxon>
        <taxon>Gammaproteobacteria</taxon>
        <taxon>Oceanospirillales</taxon>
        <taxon>Endozoicomonadaceae</taxon>
        <taxon>Parendozoicomonas</taxon>
    </lineage>
</organism>
<dbReference type="PANTHER" id="PTHR42912">
    <property type="entry name" value="METHYLTRANSFERASE"/>
    <property type="match status" value="1"/>
</dbReference>